<evidence type="ECO:0000313" key="9">
    <source>
        <dbReference type="Proteomes" id="UP001620626"/>
    </source>
</evidence>
<evidence type="ECO:0000256" key="2">
    <source>
        <dbReference type="ARBA" id="ARBA00022692"/>
    </source>
</evidence>
<accession>A0ABD2K788</accession>
<feature type="region of interest" description="Disordered" evidence="5">
    <location>
        <begin position="182"/>
        <end position="220"/>
    </location>
</feature>
<evidence type="ECO:0000313" key="8">
    <source>
        <dbReference type="EMBL" id="KAL3098759.1"/>
    </source>
</evidence>
<evidence type="ECO:0000256" key="5">
    <source>
        <dbReference type="SAM" id="MobiDB-lite"/>
    </source>
</evidence>
<dbReference type="InterPro" id="IPR007667">
    <property type="entry name" value="Hypoxia_induced_domain"/>
</dbReference>
<feature type="transmembrane region" description="Helical" evidence="6">
    <location>
        <begin position="286"/>
        <end position="304"/>
    </location>
</feature>
<feature type="region of interest" description="Disordered" evidence="5">
    <location>
        <begin position="21"/>
        <end position="54"/>
    </location>
</feature>
<dbReference type="Proteomes" id="UP001620626">
    <property type="component" value="Unassembled WGS sequence"/>
</dbReference>
<evidence type="ECO:0000259" key="7">
    <source>
        <dbReference type="PROSITE" id="PS51503"/>
    </source>
</evidence>
<dbReference type="Pfam" id="PF04588">
    <property type="entry name" value="HIG_1_N"/>
    <property type="match status" value="1"/>
</dbReference>
<evidence type="ECO:0000256" key="3">
    <source>
        <dbReference type="ARBA" id="ARBA00022989"/>
    </source>
</evidence>
<sequence length="310" mass="35018">MNTTAAVPMAQHSRLFCHQTPASVNSDGSEAKRRQINEPPKEGSGRAPSLSIDPFSWEPTKSERFFLVLTRCYERSADIPAIIPLRMGKQYTKRMRLLRFSFALLIAIIISFGAEFYMASWDRRMRRGQLSDEDVKFLEKMRDKAMASSWRYFRHFFSTSNARASRRPFFAALAAGATAAKVPKSTEGGSSSEELLPTDGETTAEQTKKREKELTAREKRFDKTKHGVPDFRHIAVTDQIQTKRSVWQVPVAPLGIVATLAALLYMLHSSYKGNRNALLQSMQYRIMAQLFTVVSLVVGTMYLSSKDSAK</sequence>
<gene>
    <name evidence="8" type="ORF">niasHT_024513</name>
</gene>
<dbReference type="Gene3D" id="6.10.140.1320">
    <property type="match status" value="1"/>
</dbReference>
<comment type="caution">
    <text evidence="8">The sequence shown here is derived from an EMBL/GenBank/DDBJ whole genome shotgun (WGS) entry which is preliminary data.</text>
</comment>
<keyword evidence="2 6" id="KW-0812">Transmembrane</keyword>
<evidence type="ECO:0000256" key="6">
    <source>
        <dbReference type="SAM" id="Phobius"/>
    </source>
</evidence>
<keyword evidence="9" id="KW-1185">Reference proteome</keyword>
<evidence type="ECO:0000256" key="1">
    <source>
        <dbReference type="ARBA" id="ARBA00004325"/>
    </source>
</evidence>
<dbReference type="PROSITE" id="PS51503">
    <property type="entry name" value="HIG1"/>
    <property type="match status" value="1"/>
</dbReference>
<reference evidence="8 9" key="1">
    <citation type="submission" date="2024-10" db="EMBL/GenBank/DDBJ databases">
        <authorList>
            <person name="Kim D."/>
        </authorList>
    </citation>
    <scope>NUCLEOTIDE SEQUENCE [LARGE SCALE GENOMIC DNA]</scope>
    <source>
        <strain evidence="8">BH-2024</strain>
    </source>
</reference>
<keyword evidence="4 6" id="KW-0472">Membrane</keyword>
<proteinExistence type="predicted"/>
<protein>
    <recommendedName>
        <fullName evidence="7">HIG1 domain-containing protein</fullName>
    </recommendedName>
</protein>
<feature type="compositionally biased region" description="Basic and acidic residues" evidence="5">
    <location>
        <begin position="206"/>
        <end position="220"/>
    </location>
</feature>
<comment type="subcellular location">
    <subcellularLocation>
        <location evidence="1">Mitochondrion membrane</location>
    </subcellularLocation>
</comment>
<evidence type="ECO:0000256" key="4">
    <source>
        <dbReference type="ARBA" id="ARBA00023136"/>
    </source>
</evidence>
<name>A0ABD2K788_9BILA</name>
<keyword evidence="3 6" id="KW-1133">Transmembrane helix</keyword>
<feature type="domain" description="HIG1" evidence="7">
    <location>
        <begin position="216"/>
        <end position="310"/>
    </location>
</feature>
<dbReference type="PANTHER" id="PTHR12297:SF18">
    <property type="entry name" value="HIG1 DOMAIN FAMILY MEMBER 2A"/>
    <property type="match status" value="1"/>
</dbReference>
<feature type="compositionally biased region" description="Basic and acidic residues" evidence="5">
    <location>
        <begin position="29"/>
        <end position="44"/>
    </location>
</feature>
<dbReference type="InterPro" id="IPR050355">
    <property type="entry name" value="RCF1"/>
</dbReference>
<dbReference type="AlphaFoldDB" id="A0ABD2K788"/>
<feature type="transmembrane region" description="Helical" evidence="6">
    <location>
        <begin position="97"/>
        <end position="117"/>
    </location>
</feature>
<feature type="transmembrane region" description="Helical" evidence="6">
    <location>
        <begin position="246"/>
        <end position="266"/>
    </location>
</feature>
<dbReference type="PANTHER" id="PTHR12297">
    <property type="entry name" value="HYPOXIA-INDUCBILE GENE 1 HIG1 -RELATED"/>
    <property type="match status" value="1"/>
</dbReference>
<organism evidence="8 9">
    <name type="scientific">Heterodera trifolii</name>
    <dbReference type="NCBI Taxonomy" id="157864"/>
    <lineage>
        <taxon>Eukaryota</taxon>
        <taxon>Metazoa</taxon>
        <taxon>Ecdysozoa</taxon>
        <taxon>Nematoda</taxon>
        <taxon>Chromadorea</taxon>
        <taxon>Rhabditida</taxon>
        <taxon>Tylenchina</taxon>
        <taxon>Tylenchomorpha</taxon>
        <taxon>Tylenchoidea</taxon>
        <taxon>Heteroderidae</taxon>
        <taxon>Heteroderinae</taxon>
        <taxon>Heterodera</taxon>
    </lineage>
</organism>
<dbReference type="EMBL" id="JBICBT010000819">
    <property type="protein sequence ID" value="KAL3098759.1"/>
    <property type="molecule type" value="Genomic_DNA"/>
</dbReference>
<dbReference type="GO" id="GO:0031966">
    <property type="term" value="C:mitochondrial membrane"/>
    <property type="evidence" value="ECO:0007669"/>
    <property type="project" value="UniProtKB-SubCell"/>
</dbReference>